<dbReference type="RefSeq" id="WP_058464820.1">
    <property type="nucleotide sequence ID" value="NZ_CAAAHQ010000072.1"/>
</dbReference>
<reference evidence="3 5" key="2">
    <citation type="submission" date="2018-06" db="EMBL/GenBank/DDBJ databases">
        <authorList>
            <consortium name="Pathogen Informatics"/>
            <person name="Doyle S."/>
        </authorList>
    </citation>
    <scope>NUCLEOTIDE SEQUENCE [LARGE SCALE GENOMIC DNA]</scope>
    <source>
        <strain evidence="3 5">NCTC12438</strain>
    </source>
</reference>
<evidence type="ECO:0000313" key="5">
    <source>
        <dbReference type="Proteomes" id="UP000255316"/>
    </source>
</evidence>
<protein>
    <submittedName>
        <fullName evidence="3">Uncharacterized protein</fullName>
    </submittedName>
</protein>
<evidence type="ECO:0000313" key="2">
    <source>
        <dbReference type="EMBL" id="KTC86180.1"/>
    </source>
</evidence>
<feature type="transmembrane region" description="Helical" evidence="1">
    <location>
        <begin position="69"/>
        <end position="91"/>
    </location>
</feature>
<feature type="transmembrane region" description="Helical" evidence="1">
    <location>
        <begin position="43"/>
        <end position="63"/>
    </location>
</feature>
<dbReference type="EMBL" id="LNXX01000027">
    <property type="protein sequence ID" value="KTC86180.1"/>
    <property type="molecule type" value="Genomic_DNA"/>
</dbReference>
<feature type="transmembrane region" description="Helical" evidence="1">
    <location>
        <begin position="14"/>
        <end position="34"/>
    </location>
</feature>
<proteinExistence type="predicted"/>
<keyword evidence="1" id="KW-1133">Transmembrane helix</keyword>
<organism evidence="3 5">
    <name type="scientific">Legionella cincinnatiensis</name>
    <dbReference type="NCBI Taxonomy" id="28085"/>
    <lineage>
        <taxon>Bacteria</taxon>
        <taxon>Pseudomonadati</taxon>
        <taxon>Pseudomonadota</taxon>
        <taxon>Gammaproteobacteria</taxon>
        <taxon>Legionellales</taxon>
        <taxon>Legionellaceae</taxon>
        <taxon>Legionella</taxon>
    </lineage>
</organism>
<gene>
    <name evidence="2" type="ORF">Lcin_1640</name>
    <name evidence="3" type="ORF">NCTC12438_03129</name>
</gene>
<dbReference type="AlphaFoldDB" id="A0A378IMU3"/>
<dbReference type="EMBL" id="UGNX01000001">
    <property type="protein sequence ID" value="STX36496.1"/>
    <property type="molecule type" value="Genomic_DNA"/>
</dbReference>
<sequence length="109" mass="11908">MSATKSLTHFYGSFFWKCGEVAIYPYLLTMGAFIDSKPKEEDLILGIGVCLFLSTVVPILPAITSITFAIASFGISLALASMFVTYPIALLSDALDSTHSDHQDYRMAM</sequence>
<evidence type="ECO:0000256" key="1">
    <source>
        <dbReference type="SAM" id="Phobius"/>
    </source>
</evidence>
<keyword evidence="4" id="KW-1185">Reference proteome</keyword>
<evidence type="ECO:0000313" key="4">
    <source>
        <dbReference type="Proteomes" id="UP000054854"/>
    </source>
</evidence>
<keyword evidence="1" id="KW-0472">Membrane</keyword>
<dbReference type="OrthoDB" id="5648118at2"/>
<name>A0A378IMU3_9GAMM</name>
<dbReference type="Proteomes" id="UP000054854">
    <property type="component" value="Unassembled WGS sequence"/>
</dbReference>
<accession>A0A378IMU3</accession>
<keyword evidence="1" id="KW-0812">Transmembrane</keyword>
<reference evidence="2 4" key="1">
    <citation type="submission" date="2015-11" db="EMBL/GenBank/DDBJ databases">
        <title>Genomic analysis of 38 Legionella species identifies large and diverse effector repertoires.</title>
        <authorList>
            <person name="Burstein D."/>
            <person name="Amaro F."/>
            <person name="Zusman T."/>
            <person name="Lifshitz Z."/>
            <person name="Cohen O."/>
            <person name="Gilbert J.A."/>
            <person name="Pupko T."/>
            <person name="Shuman H.A."/>
            <person name="Segal G."/>
        </authorList>
    </citation>
    <scope>NUCLEOTIDE SEQUENCE [LARGE SCALE GENOMIC DNA]</scope>
    <source>
        <strain evidence="2 4">CDC#72-OH-14</strain>
    </source>
</reference>
<evidence type="ECO:0000313" key="3">
    <source>
        <dbReference type="EMBL" id="STX36496.1"/>
    </source>
</evidence>
<dbReference type="Proteomes" id="UP000255316">
    <property type="component" value="Unassembled WGS sequence"/>
</dbReference>